<feature type="domain" description="MalQ N-terminal beta-sandwich" evidence="12">
    <location>
        <begin position="133"/>
        <end position="221"/>
    </location>
</feature>
<reference evidence="13 14" key="1">
    <citation type="submission" date="2019-07" db="EMBL/GenBank/DDBJ databases">
        <title>Cryptosporangium phraense sp. nov., isolated from plant litter.</title>
        <authorList>
            <person name="Suriyachadkun C."/>
        </authorList>
    </citation>
    <scope>NUCLEOTIDE SEQUENCE [LARGE SCALE GENOMIC DNA]</scope>
    <source>
        <strain evidence="13 14">A-T 5661</strain>
    </source>
</reference>
<dbReference type="Gene3D" id="3.20.20.80">
    <property type="entry name" value="Glycosidases"/>
    <property type="match status" value="1"/>
</dbReference>
<evidence type="ECO:0000256" key="9">
    <source>
        <dbReference type="ARBA" id="ARBA00031501"/>
    </source>
</evidence>
<evidence type="ECO:0000256" key="5">
    <source>
        <dbReference type="ARBA" id="ARBA00022676"/>
    </source>
</evidence>
<comment type="caution">
    <text evidence="13">The sequence shown here is derived from an EMBL/GenBank/DDBJ whole genome shotgun (WGS) entry which is preliminary data.</text>
</comment>
<sequence length="777" mass="83204">MPRRNAPGPDQRPPERQHAQHHHPGQRPDDPSPHPPPKRTVQRHVRRIRHAVSESGPRNWVGSSLVTIDRDLAALAAAHGVATEYVGSTGRPETVTPDTVIAVLGALGVAAGTPAEVAASLADADTTPWRRLLPPTVVVTAGAPATVEVHTPSGVVPSVVVHTEPGPELPTQNGDVTQARTVGELLREARTVSLPPLEPGWHRLVATAGGETAEAVLIAAPAQVPYPPGDARVWGWMLQLYALRGDDSWGIGDYGDLRDLVRWSGELGAGAVVCNPLHAPSPVLPLENSPYYPSSRRFRSPLYLRVTDVPEYRAASDELRLAVDDLRPEAPDDRIVRDPVWQAKLAALEMLFPLAASRDTAVTAYREEQGQGLTDFATFCALAEEHGVPWQTWPEELRHPGSDAVAAERTRLAHRIDFHAWLQFLCDEQLAAVDRGAREAGMPVGVVHDLAVGVDPGGADAWGLQDVLATAATVGAPPDSFNQQGQNWGLPPWNPQKLAEAGYGPYRDMLRAVLRAAGGVRIDHVLGLFRLWWVPVGSSAADGTYVRYDADAFLGVLALEAYRAGALVVGEDLGTVEPHVATALAARNVLGSNVLWFERDDPDPSRDVEGELPDRPRPPADWRKGAAASVTTHDLPTAAGFLTGEHVRVRAALGVLGRSAAEEQATADAERAALLTLAHAEGLVSSPDATGEEAILGLHALLTRTPARIVLAAPGDAVGDVRQPNLPGTMDEYPNWRLPLAVPSADDGAHRTVGISEFMTSERVRRFAAVLNEVRDA</sequence>
<dbReference type="OrthoDB" id="9811841at2"/>
<feature type="region of interest" description="Disordered" evidence="11">
    <location>
        <begin position="1"/>
        <end position="42"/>
    </location>
</feature>
<dbReference type="InterPro" id="IPR017853">
    <property type="entry name" value="GH"/>
</dbReference>
<protein>
    <recommendedName>
        <fullName evidence="4 10">4-alpha-glucanotransferase</fullName>
        <ecNumber evidence="3 10">2.4.1.25</ecNumber>
    </recommendedName>
    <alternativeName>
        <fullName evidence="8 10">Amylomaltase</fullName>
    </alternativeName>
    <alternativeName>
        <fullName evidence="9 10">Disproportionating enzyme</fullName>
    </alternativeName>
</protein>
<dbReference type="GO" id="GO:0004134">
    <property type="term" value="F:4-alpha-glucanotransferase activity"/>
    <property type="evidence" value="ECO:0007669"/>
    <property type="project" value="UniProtKB-EC"/>
</dbReference>
<evidence type="ECO:0000256" key="4">
    <source>
        <dbReference type="ARBA" id="ARBA00020295"/>
    </source>
</evidence>
<evidence type="ECO:0000256" key="11">
    <source>
        <dbReference type="SAM" id="MobiDB-lite"/>
    </source>
</evidence>
<evidence type="ECO:0000256" key="7">
    <source>
        <dbReference type="ARBA" id="ARBA00023277"/>
    </source>
</evidence>
<organism evidence="13 14">
    <name type="scientific">Cryptosporangium phraense</name>
    <dbReference type="NCBI Taxonomy" id="2593070"/>
    <lineage>
        <taxon>Bacteria</taxon>
        <taxon>Bacillati</taxon>
        <taxon>Actinomycetota</taxon>
        <taxon>Actinomycetes</taxon>
        <taxon>Cryptosporangiales</taxon>
        <taxon>Cryptosporangiaceae</taxon>
        <taxon>Cryptosporangium</taxon>
    </lineage>
</organism>
<dbReference type="InterPro" id="IPR003385">
    <property type="entry name" value="Glyco_hydro_77"/>
</dbReference>
<dbReference type="InParanoid" id="A0A545AHZ4"/>
<evidence type="ECO:0000259" key="12">
    <source>
        <dbReference type="Pfam" id="PF21226"/>
    </source>
</evidence>
<dbReference type="InterPro" id="IPR048458">
    <property type="entry name" value="MalQ_N"/>
</dbReference>
<gene>
    <name evidence="13" type="primary">malQ</name>
    <name evidence="13" type="ORF">FL583_32515</name>
</gene>
<dbReference type="EMBL" id="VIRS01000032">
    <property type="protein sequence ID" value="TQS40943.1"/>
    <property type="molecule type" value="Genomic_DNA"/>
</dbReference>
<dbReference type="AlphaFoldDB" id="A0A545AHZ4"/>
<dbReference type="SUPFAM" id="SSF51445">
    <property type="entry name" value="(Trans)glycosidases"/>
    <property type="match status" value="1"/>
</dbReference>
<name>A0A545AHZ4_9ACTN</name>
<dbReference type="PANTHER" id="PTHR32438:SF5">
    <property type="entry name" value="4-ALPHA-GLUCANOTRANSFERASE DPE1, CHLOROPLASTIC_AMYLOPLASTIC"/>
    <property type="match status" value="1"/>
</dbReference>
<accession>A0A545AHZ4</accession>
<keyword evidence="14" id="KW-1185">Reference proteome</keyword>
<evidence type="ECO:0000256" key="1">
    <source>
        <dbReference type="ARBA" id="ARBA00000439"/>
    </source>
</evidence>
<keyword evidence="5 10" id="KW-0328">Glycosyltransferase</keyword>
<keyword evidence="7 10" id="KW-0119">Carbohydrate metabolism</keyword>
<comment type="catalytic activity">
    <reaction evidence="1 10">
        <text>Transfers a segment of a (1-&gt;4)-alpha-D-glucan to a new position in an acceptor, which may be glucose or a (1-&gt;4)-alpha-D-glucan.</text>
        <dbReference type="EC" id="2.4.1.25"/>
    </reaction>
</comment>
<evidence type="ECO:0000256" key="10">
    <source>
        <dbReference type="RuleBase" id="RU361207"/>
    </source>
</evidence>
<feature type="region of interest" description="Disordered" evidence="11">
    <location>
        <begin position="601"/>
        <end position="623"/>
    </location>
</feature>
<dbReference type="NCBIfam" id="TIGR00217">
    <property type="entry name" value="malQ"/>
    <property type="match status" value="1"/>
</dbReference>
<evidence type="ECO:0000256" key="2">
    <source>
        <dbReference type="ARBA" id="ARBA00005684"/>
    </source>
</evidence>
<evidence type="ECO:0000256" key="6">
    <source>
        <dbReference type="ARBA" id="ARBA00022679"/>
    </source>
</evidence>
<dbReference type="Pfam" id="PF21226">
    <property type="entry name" value="MalQ_N"/>
    <property type="match status" value="1"/>
</dbReference>
<evidence type="ECO:0000256" key="8">
    <source>
        <dbReference type="ARBA" id="ARBA00031423"/>
    </source>
</evidence>
<evidence type="ECO:0000313" key="14">
    <source>
        <dbReference type="Proteomes" id="UP000317982"/>
    </source>
</evidence>
<evidence type="ECO:0000313" key="13">
    <source>
        <dbReference type="EMBL" id="TQS40943.1"/>
    </source>
</evidence>
<dbReference type="GO" id="GO:0005975">
    <property type="term" value="P:carbohydrate metabolic process"/>
    <property type="evidence" value="ECO:0007669"/>
    <property type="project" value="InterPro"/>
</dbReference>
<dbReference type="EC" id="2.4.1.25" evidence="3 10"/>
<comment type="similarity">
    <text evidence="2 10">Belongs to the disproportionating enzyme family.</text>
</comment>
<dbReference type="Proteomes" id="UP000317982">
    <property type="component" value="Unassembled WGS sequence"/>
</dbReference>
<dbReference type="PANTHER" id="PTHR32438">
    <property type="entry name" value="4-ALPHA-GLUCANOTRANSFERASE DPE1, CHLOROPLASTIC/AMYLOPLASTIC"/>
    <property type="match status" value="1"/>
</dbReference>
<dbReference type="Pfam" id="PF02446">
    <property type="entry name" value="Glyco_hydro_77"/>
    <property type="match status" value="1"/>
</dbReference>
<proteinExistence type="inferred from homology"/>
<dbReference type="FunCoup" id="A0A545AHZ4">
    <property type="interactions" value="20"/>
</dbReference>
<evidence type="ECO:0000256" key="3">
    <source>
        <dbReference type="ARBA" id="ARBA00012560"/>
    </source>
</evidence>
<keyword evidence="6 10" id="KW-0808">Transferase</keyword>